<dbReference type="EMBL" id="VSSQ01000038">
    <property type="protein sequence ID" value="MPL67649.1"/>
    <property type="molecule type" value="Genomic_DNA"/>
</dbReference>
<accession>A0A644TLV5</accession>
<evidence type="ECO:0000313" key="1">
    <source>
        <dbReference type="EMBL" id="MPL67649.1"/>
    </source>
</evidence>
<name>A0A644TLV5_9ZZZZ</name>
<reference evidence="1" key="1">
    <citation type="submission" date="2019-08" db="EMBL/GenBank/DDBJ databases">
        <authorList>
            <person name="Kucharzyk K."/>
            <person name="Murdoch R.W."/>
            <person name="Higgins S."/>
            <person name="Loffler F."/>
        </authorList>
    </citation>
    <scope>NUCLEOTIDE SEQUENCE</scope>
</reference>
<dbReference type="CDD" id="cd07012">
    <property type="entry name" value="PBP2_Bug_TTT"/>
    <property type="match status" value="1"/>
</dbReference>
<gene>
    <name evidence="1" type="ORF">SDC9_13347</name>
</gene>
<dbReference type="Gene3D" id="3.40.190.150">
    <property type="entry name" value="Bordetella uptake gene, domain 1"/>
    <property type="match status" value="1"/>
</dbReference>
<evidence type="ECO:0008006" key="2">
    <source>
        <dbReference type="Google" id="ProtNLM"/>
    </source>
</evidence>
<dbReference type="PANTHER" id="PTHR42928">
    <property type="entry name" value="TRICARBOXYLATE-BINDING PROTEIN"/>
    <property type="match status" value="1"/>
</dbReference>
<dbReference type="Pfam" id="PF03401">
    <property type="entry name" value="TctC"/>
    <property type="match status" value="1"/>
</dbReference>
<proteinExistence type="predicted"/>
<dbReference type="PANTHER" id="PTHR42928:SF5">
    <property type="entry name" value="BLR1237 PROTEIN"/>
    <property type="match status" value="1"/>
</dbReference>
<dbReference type="InterPro" id="IPR005064">
    <property type="entry name" value="BUG"/>
</dbReference>
<sequence>MKTKRMLAAVTLLLFLVAAGVGAQVKGKFPERELEIMVPWAAGGATDVMVRIFQPVIQKYLGVPILVTNKPGGAAVPGYVEAMTKKNDGHYLVAWATPSITVTHMQKTPYDANSFEPVIDVVMAPVWFLAPANSPYNNLKDLVEDAKKRPGKVNLGNAGAGGGTHMIALAFESAVGVKFNHVPHAGGAPTVTAAVAGQVDVITVGPPEGVPQLAAGQLKCLGVFSEKRLPEFPNYPTAMELGYDFAMGQWRGIAALKGTDPAKIKILHDGFKAAMEDPEFIKLAAQSGLLLDYRNTEDFGKLIQKEDDYYEKVVKENKLGSKYK</sequence>
<dbReference type="SUPFAM" id="SSF53850">
    <property type="entry name" value="Periplasmic binding protein-like II"/>
    <property type="match status" value="1"/>
</dbReference>
<organism evidence="1">
    <name type="scientific">bioreactor metagenome</name>
    <dbReference type="NCBI Taxonomy" id="1076179"/>
    <lineage>
        <taxon>unclassified sequences</taxon>
        <taxon>metagenomes</taxon>
        <taxon>ecological metagenomes</taxon>
    </lineage>
</organism>
<dbReference type="AlphaFoldDB" id="A0A644TLV5"/>
<comment type="caution">
    <text evidence="1">The sequence shown here is derived from an EMBL/GenBank/DDBJ whole genome shotgun (WGS) entry which is preliminary data.</text>
</comment>
<dbReference type="InterPro" id="IPR042100">
    <property type="entry name" value="Bug_dom1"/>
</dbReference>
<dbReference type="PIRSF" id="PIRSF017082">
    <property type="entry name" value="YflP"/>
    <property type="match status" value="1"/>
</dbReference>
<dbReference type="Gene3D" id="3.40.190.10">
    <property type="entry name" value="Periplasmic binding protein-like II"/>
    <property type="match status" value="1"/>
</dbReference>
<protein>
    <recommendedName>
        <fullName evidence="2">Tripartite tricarboxylate transporter family receptor</fullName>
    </recommendedName>
</protein>